<keyword evidence="4" id="KW-1185">Reference proteome</keyword>
<feature type="chain" id="PRO_5022865986" evidence="1">
    <location>
        <begin position="21"/>
        <end position="487"/>
    </location>
</feature>
<accession>A0A5C6ERL7</accession>
<dbReference type="Gene3D" id="3.40.390.10">
    <property type="entry name" value="Collagenase (Catalytic Domain)"/>
    <property type="match status" value="1"/>
</dbReference>
<keyword evidence="3" id="KW-0378">Hydrolase</keyword>
<evidence type="ECO:0000313" key="4">
    <source>
        <dbReference type="Proteomes" id="UP000317977"/>
    </source>
</evidence>
<comment type="caution">
    <text evidence="3">The sequence shown here is derived from an EMBL/GenBank/DDBJ whole genome shotgun (WGS) entry which is preliminary data.</text>
</comment>
<dbReference type="SUPFAM" id="SSF53474">
    <property type="entry name" value="alpha/beta-Hydrolases"/>
    <property type="match status" value="1"/>
</dbReference>
<dbReference type="InterPro" id="IPR024079">
    <property type="entry name" value="MetalloPept_cat_dom_sf"/>
</dbReference>
<dbReference type="Gene3D" id="3.40.50.1820">
    <property type="entry name" value="alpha/beta hydrolase"/>
    <property type="match status" value="1"/>
</dbReference>
<dbReference type="GO" id="GO:0008236">
    <property type="term" value="F:serine-type peptidase activity"/>
    <property type="evidence" value="ECO:0007669"/>
    <property type="project" value="InterPro"/>
</dbReference>
<dbReference type="GO" id="GO:0008237">
    <property type="term" value="F:metallopeptidase activity"/>
    <property type="evidence" value="ECO:0007669"/>
    <property type="project" value="InterPro"/>
</dbReference>
<evidence type="ECO:0000256" key="1">
    <source>
        <dbReference type="SAM" id="SignalP"/>
    </source>
</evidence>
<dbReference type="Pfam" id="PF00326">
    <property type="entry name" value="Peptidase_S9"/>
    <property type="match status" value="1"/>
</dbReference>
<evidence type="ECO:0000259" key="2">
    <source>
        <dbReference type="Pfam" id="PF00326"/>
    </source>
</evidence>
<keyword evidence="1" id="KW-0732">Signal</keyword>
<feature type="signal peptide" evidence="1">
    <location>
        <begin position="1"/>
        <end position="20"/>
    </location>
</feature>
<dbReference type="SUPFAM" id="SSF55486">
    <property type="entry name" value="Metalloproteases ('zincins'), catalytic domain"/>
    <property type="match status" value="1"/>
</dbReference>
<dbReference type="InterPro" id="IPR029058">
    <property type="entry name" value="AB_hydrolase_fold"/>
</dbReference>
<dbReference type="Proteomes" id="UP000317977">
    <property type="component" value="Unassembled WGS sequence"/>
</dbReference>
<name>A0A5C6ERL7_9BACT</name>
<dbReference type="AlphaFoldDB" id="A0A5C6ERL7"/>
<dbReference type="GO" id="GO:0006508">
    <property type="term" value="P:proteolysis"/>
    <property type="evidence" value="ECO:0007669"/>
    <property type="project" value="InterPro"/>
</dbReference>
<sequence length="487" mass="54391" precursor="true">MHKLSVAMLMAMAWASVGVAADLPGKVSQWKGFKRHDFTVDNRDCIVVEPETTAEGRPWIWRARFFGHEPQLDVALLKQGFHVAYCDVSNLFGSPRAVAHWNEFYRFMTEDQGFSDKPALEGMSRGGLIVYNWAIANPTRVACIYADAPVCDFKTWPGKQGKGKGDSKSWQACLAAYGLTEPEALEYPGNPIDNLEVLAAQNVPLLHVVGDDDDVVPVAENTAIVETRYRALGGPIEVIHKPGVGHHPHSLTDPTRLVDFVLTHTRAGDDLSKSYDTQVLSGWTVNVNRSLQSQNAEATATALKLLKDQLDEIVRVVPAPAVAELQKVSLWMSPQYPNEAPHAAYHPNPKWLANNGRDSRMARSVEFTNVRIFEAETRRMPNFALHELAHAYHHRVLADGFGNAQVKSVYEKAKASGKYDDVERRDAKGQTHRDRAYAMTTPQEYFAETSEAYFSRNDFFPYDQKELASHDPAAFELLTNLWGVTAK</sequence>
<gene>
    <name evidence="3" type="ORF">Poly59_31810</name>
</gene>
<feature type="domain" description="Peptidase S9 prolyl oligopeptidase catalytic" evidence="2">
    <location>
        <begin position="115"/>
        <end position="247"/>
    </location>
</feature>
<dbReference type="RefSeq" id="WP_146534905.1">
    <property type="nucleotide sequence ID" value="NZ_SJPX01000003.1"/>
</dbReference>
<evidence type="ECO:0000313" key="3">
    <source>
        <dbReference type="EMBL" id="TWU51588.1"/>
    </source>
</evidence>
<dbReference type="InterPro" id="IPR001375">
    <property type="entry name" value="Peptidase_S9_cat"/>
</dbReference>
<reference evidence="3 4" key="1">
    <citation type="submission" date="2019-02" db="EMBL/GenBank/DDBJ databases">
        <title>Deep-cultivation of Planctomycetes and their phenomic and genomic characterization uncovers novel biology.</title>
        <authorList>
            <person name="Wiegand S."/>
            <person name="Jogler M."/>
            <person name="Boedeker C."/>
            <person name="Pinto D."/>
            <person name="Vollmers J."/>
            <person name="Rivas-Marin E."/>
            <person name="Kohn T."/>
            <person name="Peeters S.H."/>
            <person name="Heuer A."/>
            <person name="Rast P."/>
            <person name="Oberbeckmann S."/>
            <person name="Bunk B."/>
            <person name="Jeske O."/>
            <person name="Meyerdierks A."/>
            <person name="Storesund J.E."/>
            <person name="Kallscheuer N."/>
            <person name="Luecker S."/>
            <person name="Lage O.M."/>
            <person name="Pohl T."/>
            <person name="Merkel B.J."/>
            <person name="Hornburger P."/>
            <person name="Mueller R.-W."/>
            <person name="Bruemmer F."/>
            <person name="Labrenz M."/>
            <person name="Spormann A.M."/>
            <person name="Op Den Camp H."/>
            <person name="Overmann J."/>
            <person name="Amann R."/>
            <person name="Jetten M.S.M."/>
            <person name="Mascher T."/>
            <person name="Medema M.H."/>
            <person name="Devos D.P."/>
            <person name="Kaster A.-K."/>
            <person name="Ovreas L."/>
            <person name="Rohde M."/>
            <person name="Galperin M.Y."/>
            <person name="Jogler C."/>
        </authorList>
    </citation>
    <scope>NUCLEOTIDE SEQUENCE [LARGE SCALE GENOMIC DNA]</scope>
    <source>
        <strain evidence="3 4">Poly59</strain>
    </source>
</reference>
<proteinExistence type="predicted"/>
<dbReference type="OrthoDB" id="234896at2"/>
<protein>
    <submittedName>
        <fullName evidence="3">Alpha/beta hydrolase family protein</fullName>
    </submittedName>
</protein>
<organism evidence="3 4">
    <name type="scientific">Rubripirellula reticaptiva</name>
    <dbReference type="NCBI Taxonomy" id="2528013"/>
    <lineage>
        <taxon>Bacteria</taxon>
        <taxon>Pseudomonadati</taxon>
        <taxon>Planctomycetota</taxon>
        <taxon>Planctomycetia</taxon>
        <taxon>Pirellulales</taxon>
        <taxon>Pirellulaceae</taxon>
        <taxon>Rubripirellula</taxon>
    </lineage>
</organism>
<dbReference type="EMBL" id="SJPX01000003">
    <property type="protein sequence ID" value="TWU51588.1"/>
    <property type="molecule type" value="Genomic_DNA"/>
</dbReference>